<dbReference type="eggNOG" id="ENOG5032SKG">
    <property type="taxonomic scope" value="Bacteria"/>
</dbReference>
<dbReference type="Proteomes" id="UP000030993">
    <property type="component" value="Unassembled WGS sequence"/>
</dbReference>
<dbReference type="GO" id="GO:0008233">
    <property type="term" value="F:peptidase activity"/>
    <property type="evidence" value="ECO:0007669"/>
    <property type="project" value="InterPro"/>
</dbReference>
<feature type="transmembrane region" description="Helical" evidence="1">
    <location>
        <begin position="174"/>
        <end position="198"/>
    </location>
</feature>
<dbReference type="PANTHER" id="PTHR36844">
    <property type="entry name" value="PROTEASE PRSW"/>
    <property type="match status" value="1"/>
</dbReference>
<reference evidence="2 3" key="1">
    <citation type="journal article" date="2013" name="PLoS ONE">
        <title>Identification and characterization of three novel lipases belonging to families II and V from Anaerovibrio lipolyticus 5ST.</title>
        <authorList>
            <person name="Prive F."/>
            <person name="Kaderbhai N.N."/>
            <person name="Girdwood S."/>
            <person name="Worgan H.J."/>
            <person name="Pinloche E."/>
            <person name="Scollan N.D."/>
            <person name="Huws S.A."/>
            <person name="Newbold C.J."/>
        </authorList>
    </citation>
    <scope>NUCLEOTIDE SEQUENCE [LARGE SCALE GENOMIC DNA]</scope>
    <source>
        <strain evidence="2 3">5S</strain>
    </source>
</reference>
<feature type="transmembrane region" description="Helical" evidence="1">
    <location>
        <begin position="81"/>
        <end position="102"/>
    </location>
</feature>
<organism evidence="2 3">
    <name type="scientific">Anaerovibrio lipolyticus</name>
    <dbReference type="NCBI Taxonomy" id="82374"/>
    <lineage>
        <taxon>Bacteria</taxon>
        <taxon>Bacillati</taxon>
        <taxon>Bacillota</taxon>
        <taxon>Negativicutes</taxon>
        <taxon>Selenomonadales</taxon>
        <taxon>Selenomonadaceae</taxon>
        <taxon>Anaerovibrio</taxon>
    </lineage>
</organism>
<feature type="transmembrane region" description="Helical" evidence="1">
    <location>
        <begin position="137"/>
        <end position="154"/>
    </location>
</feature>
<keyword evidence="3" id="KW-1185">Reference proteome</keyword>
<feature type="transmembrane region" description="Helical" evidence="1">
    <location>
        <begin position="210"/>
        <end position="230"/>
    </location>
</feature>
<feature type="transmembrane region" description="Helical" evidence="1">
    <location>
        <begin position="34"/>
        <end position="60"/>
    </location>
</feature>
<proteinExistence type="predicted"/>
<evidence type="ECO:0000313" key="3">
    <source>
        <dbReference type="Proteomes" id="UP000030993"/>
    </source>
</evidence>
<evidence type="ECO:0000256" key="1">
    <source>
        <dbReference type="SAM" id="Phobius"/>
    </source>
</evidence>
<dbReference type="AlphaFoldDB" id="A0A0B2J9L1"/>
<keyword evidence="1" id="KW-0812">Transmembrane</keyword>
<name>A0A0B2J9L1_9FIRM</name>
<gene>
    <name evidence="2" type="ORF">NZ47_14030</name>
</gene>
<accession>A0A0B2J9L1</accession>
<sequence>MMIIQLLLTSIILGIIYKKMLKWECDMSINKKQAFVPIFLGVLATMLTLVFALGIAFTFMNMGFTVENIQNVVIKSFVTSFWRAGLIEEISRLLMIILAIWLFKPKNVYEYILTGAAVGIGITLLEEFVYGEDIEGLLRLITLGVHTIFGIIMGKYIGIGQYNKKNGLPYKLQYLIAFSVPVILHTIYDVCTVFNPAIFINNIDDERTGIWILIGLVCIVFTTIFQFVAIKHVKRDAEKYSKMLI</sequence>
<comment type="caution">
    <text evidence="2">The sequence shown here is derived from an EMBL/GenBank/DDBJ whole genome shotgun (WGS) entry which is preliminary data.</text>
</comment>
<feature type="transmembrane region" description="Helical" evidence="1">
    <location>
        <begin position="108"/>
        <end position="125"/>
    </location>
</feature>
<protein>
    <recommendedName>
        <fullName evidence="4">Protease PrsW</fullName>
    </recommendedName>
</protein>
<keyword evidence="1" id="KW-0472">Membrane</keyword>
<dbReference type="EMBL" id="JSCE01000265">
    <property type="protein sequence ID" value="KHM45075.1"/>
    <property type="molecule type" value="Genomic_DNA"/>
</dbReference>
<dbReference type="Pfam" id="PF13367">
    <property type="entry name" value="PrsW-protease"/>
    <property type="match status" value="1"/>
</dbReference>
<evidence type="ECO:0000313" key="2">
    <source>
        <dbReference type="EMBL" id="KHM45075.1"/>
    </source>
</evidence>
<dbReference type="PANTHER" id="PTHR36844:SF1">
    <property type="entry name" value="PROTEASE PRSW"/>
    <property type="match status" value="1"/>
</dbReference>
<keyword evidence="1" id="KW-1133">Transmembrane helix</keyword>
<evidence type="ECO:0008006" key="4">
    <source>
        <dbReference type="Google" id="ProtNLM"/>
    </source>
</evidence>
<dbReference type="InterPro" id="IPR026898">
    <property type="entry name" value="PrsW"/>
</dbReference>
<dbReference type="RefSeq" id="WP_039212401.1">
    <property type="nucleotide sequence ID" value="NZ_CAMKSO010000059.1"/>
</dbReference>